<gene>
    <name evidence="2" type="ORF">FGO68_gene11544</name>
</gene>
<dbReference type="InterPro" id="IPR009030">
    <property type="entry name" value="Growth_fac_rcpt_cys_sf"/>
</dbReference>
<evidence type="ECO:0000313" key="3">
    <source>
        <dbReference type="Proteomes" id="UP000785679"/>
    </source>
</evidence>
<accession>A0A8J8TBB2</accession>
<dbReference type="CDD" id="cd00064">
    <property type="entry name" value="FU"/>
    <property type="match status" value="1"/>
</dbReference>
<name>A0A8J8TBB2_HALGN</name>
<dbReference type="SUPFAM" id="SSF57184">
    <property type="entry name" value="Growth factor receptor domain"/>
    <property type="match status" value="1"/>
</dbReference>
<dbReference type="InterPro" id="IPR006212">
    <property type="entry name" value="Furin_repeat"/>
</dbReference>
<dbReference type="SMART" id="SM00261">
    <property type="entry name" value="FU"/>
    <property type="match status" value="2"/>
</dbReference>
<keyword evidence="1" id="KW-0812">Transmembrane</keyword>
<dbReference type="AlphaFoldDB" id="A0A8J8TBB2"/>
<evidence type="ECO:0000256" key="1">
    <source>
        <dbReference type="SAM" id="Phobius"/>
    </source>
</evidence>
<comment type="caution">
    <text evidence="2">The sequence shown here is derived from an EMBL/GenBank/DDBJ whole genome shotgun (WGS) entry which is preliminary data.</text>
</comment>
<proteinExistence type="predicted"/>
<dbReference type="Gene3D" id="2.10.220.10">
    <property type="entry name" value="Hormone Receptor, Insulin-like Growth Factor Receptor 1, Chain A, domain 2"/>
    <property type="match status" value="1"/>
</dbReference>
<sequence>MVNNPELGRCEFLGYYCKAGNYKEGCLELYNTNLFTKTQRTQSGLDYTYGTPSLRAPNQVGDTFTQSSLSITVNLLAKTNSYVQDCLVLNGTDPSDCDLCKPGFLLVKTQQYGLNATCLRRCPDGQYPYVTFDPQYKSTLGIKNQTCAQCDAGCGTCMEGGAEKCTSCRPGEYLFVTNQTMGTGNCQVKVANATSITLTVTGQRTLSPTLTSFPDLVSALRAAHSYAYQCTGLSVTILLKADVDHFVTIRDIFNAELPLREMIDPTFSMAILYVAIFVMMIIVLRGVLKVVLAASTRRSTTRQEQGSTQWCHLVTSQSKMSSLIQQTRLLIM</sequence>
<dbReference type="Proteomes" id="UP000785679">
    <property type="component" value="Unassembled WGS sequence"/>
</dbReference>
<keyword evidence="3" id="KW-1185">Reference proteome</keyword>
<protein>
    <submittedName>
        <fullName evidence="2">Uncharacterized protein</fullName>
    </submittedName>
</protein>
<evidence type="ECO:0000313" key="2">
    <source>
        <dbReference type="EMBL" id="TNV88188.1"/>
    </source>
</evidence>
<keyword evidence="1" id="KW-0472">Membrane</keyword>
<dbReference type="EMBL" id="RRYP01000041">
    <property type="protein sequence ID" value="TNV88188.1"/>
    <property type="molecule type" value="Genomic_DNA"/>
</dbReference>
<feature type="transmembrane region" description="Helical" evidence="1">
    <location>
        <begin position="267"/>
        <end position="288"/>
    </location>
</feature>
<keyword evidence="1" id="KW-1133">Transmembrane helix</keyword>
<organism evidence="2 3">
    <name type="scientific">Halteria grandinella</name>
    <dbReference type="NCBI Taxonomy" id="5974"/>
    <lineage>
        <taxon>Eukaryota</taxon>
        <taxon>Sar</taxon>
        <taxon>Alveolata</taxon>
        <taxon>Ciliophora</taxon>
        <taxon>Intramacronucleata</taxon>
        <taxon>Spirotrichea</taxon>
        <taxon>Stichotrichia</taxon>
        <taxon>Sporadotrichida</taxon>
        <taxon>Halteriidae</taxon>
        <taxon>Halteria</taxon>
    </lineage>
</organism>
<reference evidence="2" key="1">
    <citation type="submission" date="2019-06" db="EMBL/GenBank/DDBJ databases">
        <authorList>
            <person name="Zheng W."/>
        </authorList>
    </citation>
    <scope>NUCLEOTIDE SEQUENCE</scope>
    <source>
        <strain evidence="2">QDHG01</strain>
    </source>
</reference>